<evidence type="ECO:0008006" key="4">
    <source>
        <dbReference type="Google" id="ProtNLM"/>
    </source>
</evidence>
<dbReference type="GO" id="GO:0005886">
    <property type="term" value="C:plasma membrane"/>
    <property type="evidence" value="ECO:0007669"/>
    <property type="project" value="InterPro"/>
</dbReference>
<feature type="transmembrane region" description="Helical" evidence="1">
    <location>
        <begin position="322"/>
        <end position="343"/>
    </location>
</feature>
<dbReference type="AlphaFoldDB" id="A0A2T7A839"/>
<proteinExistence type="predicted"/>
<evidence type="ECO:0000313" key="2">
    <source>
        <dbReference type="EMBL" id="PUU83883.1"/>
    </source>
</evidence>
<feature type="transmembrane region" description="Helical" evidence="1">
    <location>
        <begin position="277"/>
        <end position="301"/>
    </location>
</feature>
<feature type="transmembrane region" description="Helical" evidence="1">
    <location>
        <begin position="6"/>
        <end position="28"/>
    </location>
</feature>
<protein>
    <recommendedName>
        <fullName evidence="4">SUR7/PalI family-domain-containing protein</fullName>
    </recommendedName>
</protein>
<gene>
    <name evidence="2" type="ORF">B9Z19DRAFT_1104872</name>
</gene>
<keyword evidence="3" id="KW-1185">Reference proteome</keyword>
<keyword evidence="1" id="KW-1133">Transmembrane helix</keyword>
<dbReference type="Proteomes" id="UP000244722">
    <property type="component" value="Unassembled WGS sequence"/>
</dbReference>
<evidence type="ECO:0000256" key="1">
    <source>
        <dbReference type="SAM" id="Phobius"/>
    </source>
</evidence>
<dbReference type="Pfam" id="PF06687">
    <property type="entry name" value="SUR7"/>
    <property type="match status" value="1"/>
</dbReference>
<reference evidence="2 3" key="1">
    <citation type="submission" date="2017-04" db="EMBL/GenBank/DDBJ databases">
        <title>Draft genome sequence of Tuber borchii Vittad., a whitish edible truffle.</title>
        <authorList>
            <consortium name="DOE Joint Genome Institute"/>
            <person name="Murat C."/>
            <person name="Kuo A."/>
            <person name="Barry K.W."/>
            <person name="Clum A."/>
            <person name="Dockter R.B."/>
            <person name="Fauchery L."/>
            <person name="Iotti M."/>
            <person name="Kohler A."/>
            <person name="Labutti K."/>
            <person name="Lindquist E.A."/>
            <person name="Lipzen A."/>
            <person name="Ohm R.A."/>
            <person name="Wang M."/>
            <person name="Grigoriev I.V."/>
            <person name="Zambonelli A."/>
            <person name="Martin F.M."/>
        </authorList>
    </citation>
    <scope>NUCLEOTIDE SEQUENCE [LARGE SCALE GENOMIC DNA]</scope>
    <source>
        <strain evidence="2 3">Tbo3840</strain>
    </source>
</reference>
<evidence type="ECO:0000313" key="3">
    <source>
        <dbReference type="Proteomes" id="UP000244722"/>
    </source>
</evidence>
<dbReference type="EMBL" id="NESQ01000006">
    <property type="protein sequence ID" value="PUU83883.1"/>
    <property type="molecule type" value="Genomic_DNA"/>
</dbReference>
<organism evidence="2 3">
    <name type="scientific">Tuber borchii</name>
    <name type="common">White truffle</name>
    <dbReference type="NCBI Taxonomy" id="42251"/>
    <lineage>
        <taxon>Eukaryota</taxon>
        <taxon>Fungi</taxon>
        <taxon>Dikarya</taxon>
        <taxon>Ascomycota</taxon>
        <taxon>Pezizomycotina</taxon>
        <taxon>Pezizomycetes</taxon>
        <taxon>Pezizales</taxon>
        <taxon>Tuberaceae</taxon>
        <taxon>Tuber</taxon>
    </lineage>
</organism>
<keyword evidence="1" id="KW-0472">Membrane</keyword>
<feature type="transmembrane region" description="Helical" evidence="1">
    <location>
        <begin position="235"/>
        <end position="257"/>
    </location>
</feature>
<name>A0A2T7A839_TUBBO</name>
<dbReference type="InterPro" id="IPR009571">
    <property type="entry name" value="SUR7/Rim9-like_fungi"/>
</dbReference>
<accession>A0A2T7A839</accession>
<comment type="caution">
    <text evidence="2">The sequence shown here is derived from an EMBL/GenBank/DDBJ whole genome shotgun (WGS) entry which is preliminary data.</text>
</comment>
<dbReference type="OrthoDB" id="5425327at2759"/>
<keyword evidence="1" id="KW-0812">Transmembrane</keyword>
<sequence length="515" mass="53758">MVFVTAWGRLVTAFCLLMSLILTAFLLSGSTSETAGVRALYNIELKWTELATTTSTATTAPASAVLSVGTEAQTTTTPPKITARQSTRVATSTVSREPLTEEAAAVVTRRGLAEAAGCGMLVARDSAEATGAAGLGEVDRSTNTHLPAGKGKRPHLVISRAEHINNPTIHQILRPRAPAPPPSATILISYFGVCTYTPEIQWRCTSHRTTTNSSSILPPPLYALSKALQKTLSPLPPILTIVCLGLLLLTTITLAFVTPLAGTRWTILEQVYLGVGLLAVVTGVFSAVLFYQSGLVASVILNGVQEGKGGGVSARKGGSGIAVAWAAVFFEAVGFLGVVWLVLCSSRGTGTDRDGGGGSAALSIFSRVFGGKKDEQGQELGEGMGRGRNSPTFPQNVYPAPWSDDITIEAPMEVRRDVHPLRGNFQSGDHLSSGGVDREIERVLSVGSVSTVSALSDRGGVGGADGGRQESTISAVSDVTAVMGAGSAGKGRLETERVQNMRRGNSPFPGGWNMI</sequence>